<dbReference type="PANTHER" id="PTHR47046:SF1">
    <property type="entry name" value="SUCCINATE DEHYDROGENASE ASSEMBLY FACTOR 1, MITOCHONDRIAL"/>
    <property type="match status" value="1"/>
</dbReference>
<name>A0ABQ9EVL2_TEGGR</name>
<reference evidence="6 7" key="1">
    <citation type="submission" date="2022-12" db="EMBL/GenBank/DDBJ databases">
        <title>Chromosome-level genome of Tegillarca granosa.</title>
        <authorList>
            <person name="Kim J."/>
        </authorList>
    </citation>
    <scope>NUCLEOTIDE SEQUENCE [LARGE SCALE GENOMIC DNA]</scope>
    <source>
        <strain evidence="6">Teg-2019</strain>
        <tissue evidence="6">Adductor muscle</tissue>
    </source>
</reference>
<dbReference type="InterPro" id="IPR052687">
    <property type="entry name" value="SDHAF1"/>
</dbReference>
<keyword evidence="3" id="KW-0143">Chaperone</keyword>
<organism evidence="6 7">
    <name type="scientific">Tegillarca granosa</name>
    <name type="common">Malaysian cockle</name>
    <name type="synonym">Anadara granosa</name>
    <dbReference type="NCBI Taxonomy" id="220873"/>
    <lineage>
        <taxon>Eukaryota</taxon>
        <taxon>Metazoa</taxon>
        <taxon>Spiralia</taxon>
        <taxon>Lophotrochozoa</taxon>
        <taxon>Mollusca</taxon>
        <taxon>Bivalvia</taxon>
        <taxon>Autobranchia</taxon>
        <taxon>Pteriomorphia</taxon>
        <taxon>Arcoida</taxon>
        <taxon>Arcoidea</taxon>
        <taxon>Arcidae</taxon>
        <taxon>Tegillarca</taxon>
    </lineage>
</organism>
<dbReference type="InterPro" id="IPR045295">
    <property type="entry name" value="Complex1_LYR_SDHAF1_LYRM8"/>
</dbReference>
<evidence type="ECO:0000313" key="7">
    <source>
        <dbReference type="Proteomes" id="UP001217089"/>
    </source>
</evidence>
<comment type="similarity">
    <text evidence="4">Belongs to the complex I LYR family. SDHAF1 subfamily.</text>
</comment>
<comment type="caution">
    <text evidence="6">The sequence shown here is derived from an EMBL/GenBank/DDBJ whole genome shotgun (WGS) entry which is preliminary data.</text>
</comment>
<dbReference type="Proteomes" id="UP001217089">
    <property type="component" value="Unassembled WGS sequence"/>
</dbReference>
<comment type="subcellular location">
    <subcellularLocation>
        <location evidence="1">Mitochondrion matrix</location>
    </subcellularLocation>
</comment>
<evidence type="ECO:0000259" key="5">
    <source>
        <dbReference type="Pfam" id="PF05347"/>
    </source>
</evidence>
<proteinExistence type="inferred from homology"/>
<evidence type="ECO:0000256" key="4">
    <source>
        <dbReference type="ARBA" id="ARBA00025715"/>
    </source>
</evidence>
<dbReference type="InterPro" id="IPR008011">
    <property type="entry name" value="Complex1_LYR_dom"/>
</dbReference>
<protein>
    <recommendedName>
        <fullName evidence="5">Complex 1 LYR protein domain-containing protein</fullName>
    </recommendedName>
</protein>
<dbReference type="PANTHER" id="PTHR47046">
    <property type="entry name" value="SUCCINATE DEHYDROGENASE ASSEMBLY FACTOR 1, MITOCHONDRIAL"/>
    <property type="match status" value="1"/>
</dbReference>
<evidence type="ECO:0000256" key="2">
    <source>
        <dbReference type="ARBA" id="ARBA00023128"/>
    </source>
</evidence>
<evidence type="ECO:0000256" key="1">
    <source>
        <dbReference type="ARBA" id="ARBA00004305"/>
    </source>
</evidence>
<accession>A0ABQ9EVL2</accession>
<dbReference type="Pfam" id="PF05347">
    <property type="entry name" value="Complex1_LYR"/>
    <property type="match status" value="1"/>
</dbReference>
<keyword evidence="2" id="KW-0496">Mitochondrion</keyword>
<keyword evidence="7" id="KW-1185">Reference proteome</keyword>
<gene>
    <name evidence="6" type="ORF">KUTeg_013260</name>
</gene>
<evidence type="ECO:0000256" key="3">
    <source>
        <dbReference type="ARBA" id="ARBA00023186"/>
    </source>
</evidence>
<evidence type="ECO:0000313" key="6">
    <source>
        <dbReference type="EMBL" id="KAJ8308386.1"/>
    </source>
</evidence>
<sequence>MPRHSQIQLQVLSLYKEFLRISKNKPGMNSYIRSEFKKHAQIPRTDTLRIEQLLRRGQRQLDLISTVNVESVGVFVKEEKK</sequence>
<dbReference type="CDD" id="cd20268">
    <property type="entry name" value="Complex1_LYR_SDHAF1_LYRM8"/>
    <property type="match status" value="1"/>
</dbReference>
<dbReference type="EMBL" id="JARBDR010000657">
    <property type="protein sequence ID" value="KAJ8308386.1"/>
    <property type="molecule type" value="Genomic_DNA"/>
</dbReference>
<feature type="domain" description="Complex 1 LYR protein" evidence="5">
    <location>
        <begin position="10"/>
        <end position="62"/>
    </location>
</feature>